<dbReference type="Proteomes" id="UP001166286">
    <property type="component" value="Unassembled WGS sequence"/>
</dbReference>
<name>A0AA39V5X9_9LECA</name>
<keyword evidence="3" id="KW-0479">Metal-binding</keyword>
<evidence type="ECO:0000256" key="3">
    <source>
        <dbReference type="ARBA" id="ARBA00022723"/>
    </source>
</evidence>
<sequence>MHTLTPLPILLSLLLSTPSALAWGVLGHATIATIAQNYLTPTAQTYVSSILGQGITMASIASWADQYRETRAGRFSEPFHFIDAHDSPPTNCSISLSRDCGTKGCVVSAISNYTSRIQDPSLPSTERTAALKFLIHFLGDITQPLHDEAFEVGGNDISVTWDGEETNLHACWDTKMVEKLAGGENSSSVLEAFAGGLIGEIDNGTYSSEKDSWISCVDVSPASGVKGCAVEWATDANALNCVYVLVGDESGVELDGAYYEGAREYLGEQIAKGGYRLGAFLNGLAAAAAEGGKGELEKVVVQEVSE</sequence>
<evidence type="ECO:0008006" key="11">
    <source>
        <dbReference type="Google" id="ProtNLM"/>
    </source>
</evidence>
<keyword evidence="6" id="KW-1015">Disulfide bond</keyword>
<keyword evidence="2" id="KW-0540">Nuclease</keyword>
<evidence type="ECO:0000256" key="8">
    <source>
        <dbReference type="SAM" id="SignalP"/>
    </source>
</evidence>
<evidence type="ECO:0000256" key="5">
    <source>
        <dbReference type="ARBA" id="ARBA00022801"/>
    </source>
</evidence>
<evidence type="ECO:0000313" key="9">
    <source>
        <dbReference type="EMBL" id="KAK0517482.1"/>
    </source>
</evidence>
<keyword evidence="8" id="KW-0732">Signal</keyword>
<feature type="signal peptide" evidence="8">
    <location>
        <begin position="1"/>
        <end position="22"/>
    </location>
</feature>
<keyword evidence="10" id="KW-1185">Reference proteome</keyword>
<gene>
    <name evidence="9" type="ORF">JMJ35_000637</name>
</gene>
<evidence type="ECO:0000313" key="10">
    <source>
        <dbReference type="Proteomes" id="UP001166286"/>
    </source>
</evidence>
<dbReference type="CDD" id="cd11010">
    <property type="entry name" value="S1-P1_nuclease"/>
    <property type="match status" value="1"/>
</dbReference>
<evidence type="ECO:0000256" key="7">
    <source>
        <dbReference type="ARBA" id="ARBA00023180"/>
    </source>
</evidence>
<dbReference type="GO" id="GO:0003676">
    <property type="term" value="F:nucleic acid binding"/>
    <property type="evidence" value="ECO:0007669"/>
    <property type="project" value="InterPro"/>
</dbReference>
<dbReference type="PANTHER" id="PTHR33146">
    <property type="entry name" value="ENDONUCLEASE 4"/>
    <property type="match status" value="1"/>
</dbReference>
<dbReference type="Pfam" id="PF02265">
    <property type="entry name" value="S1-P1_nuclease"/>
    <property type="match status" value="1"/>
</dbReference>
<accession>A0AA39V5X9</accession>
<keyword evidence="4" id="KW-0255">Endonuclease</keyword>
<keyword evidence="5" id="KW-0378">Hydrolase</keyword>
<proteinExistence type="inferred from homology"/>
<dbReference type="PANTHER" id="PTHR33146:SF26">
    <property type="entry name" value="ENDONUCLEASE 4"/>
    <property type="match status" value="1"/>
</dbReference>
<protein>
    <recommendedName>
        <fullName evidence="11">Nuclease S1</fullName>
    </recommendedName>
</protein>
<dbReference type="Gene3D" id="1.10.575.10">
    <property type="entry name" value="P1 Nuclease"/>
    <property type="match status" value="1"/>
</dbReference>
<evidence type="ECO:0000256" key="6">
    <source>
        <dbReference type="ARBA" id="ARBA00023157"/>
    </source>
</evidence>
<dbReference type="GO" id="GO:0006308">
    <property type="term" value="P:DNA catabolic process"/>
    <property type="evidence" value="ECO:0007669"/>
    <property type="project" value="InterPro"/>
</dbReference>
<dbReference type="InterPro" id="IPR003154">
    <property type="entry name" value="S1/P1nuclease"/>
</dbReference>
<dbReference type="SUPFAM" id="SSF48537">
    <property type="entry name" value="Phospholipase C/P1 nuclease"/>
    <property type="match status" value="1"/>
</dbReference>
<comment type="similarity">
    <text evidence="1">Belongs to the nuclease type I family.</text>
</comment>
<dbReference type="GO" id="GO:0046872">
    <property type="term" value="F:metal ion binding"/>
    <property type="evidence" value="ECO:0007669"/>
    <property type="project" value="UniProtKB-KW"/>
</dbReference>
<reference evidence="9" key="1">
    <citation type="submission" date="2023-03" db="EMBL/GenBank/DDBJ databases">
        <title>Complete genome of Cladonia borealis.</title>
        <authorList>
            <person name="Park H."/>
        </authorList>
    </citation>
    <scope>NUCLEOTIDE SEQUENCE</scope>
    <source>
        <strain evidence="9">ANT050790</strain>
    </source>
</reference>
<organism evidence="9 10">
    <name type="scientific">Cladonia borealis</name>
    <dbReference type="NCBI Taxonomy" id="184061"/>
    <lineage>
        <taxon>Eukaryota</taxon>
        <taxon>Fungi</taxon>
        <taxon>Dikarya</taxon>
        <taxon>Ascomycota</taxon>
        <taxon>Pezizomycotina</taxon>
        <taxon>Lecanoromycetes</taxon>
        <taxon>OSLEUM clade</taxon>
        <taxon>Lecanoromycetidae</taxon>
        <taxon>Lecanorales</taxon>
        <taxon>Lecanorineae</taxon>
        <taxon>Cladoniaceae</taxon>
        <taxon>Cladonia</taxon>
    </lineage>
</organism>
<feature type="chain" id="PRO_5041249474" description="Nuclease S1" evidence="8">
    <location>
        <begin position="23"/>
        <end position="306"/>
    </location>
</feature>
<evidence type="ECO:0000256" key="4">
    <source>
        <dbReference type="ARBA" id="ARBA00022759"/>
    </source>
</evidence>
<comment type="caution">
    <text evidence="9">The sequence shown here is derived from an EMBL/GenBank/DDBJ whole genome shotgun (WGS) entry which is preliminary data.</text>
</comment>
<dbReference type="GO" id="GO:0016788">
    <property type="term" value="F:hydrolase activity, acting on ester bonds"/>
    <property type="evidence" value="ECO:0007669"/>
    <property type="project" value="InterPro"/>
</dbReference>
<dbReference type="InterPro" id="IPR008947">
    <property type="entry name" value="PLipase_C/P1_nuclease_dom_sf"/>
</dbReference>
<dbReference type="AlphaFoldDB" id="A0AA39V5X9"/>
<dbReference type="EMBL" id="JAFEKC020000001">
    <property type="protein sequence ID" value="KAK0517482.1"/>
    <property type="molecule type" value="Genomic_DNA"/>
</dbReference>
<evidence type="ECO:0000256" key="2">
    <source>
        <dbReference type="ARBA" id="ARBA00022722"/>
    </source>
</evidence>
<evidence type="ECO:0000256" key="1">
    <source>
        <dbReference type="ARBA" id="ARBA00009547"/>
    </source>
</evidence>
<keyword evidence="7" id="KW-0325">Glycoprotein</keyword>
<dbReference type="GO" id="GO:0004519">
    <property type="term" value="F:endonuclease activity"/>
    <property type="evidence" value="ECO:0007669"/>
    <property type="project" value="UniProtKB-KW"/>
</dbReference>